<evidence type="ECO:0000313" key="13">
    <source>
        <dbReference type="EMBL" id="MBF9302912.1"/>
    </source>
</evidence>
<dbReference type="InterPro" id="IPR029045">
    <property type="entry name" value="ClpP/crotonase-like_dom_sf"/>
</dbReference>
<dbReference type="SMART" id="SM00228">
    <property type="entry name" value="PDZ"/>
    <property type="match status" value="1"/>
</dbReference>
<keyword evidence="7 9" id="KW-0720">Serine protease</keyword>
<dbReference type="GO" id="GO:0006508">
    <property type="term" value="P:proteolysis"/>
    <property type="evidence" value="ECO:0007669"/>
    <property type="project" value="UniProtKB-KW"/>
</dbReference>
<keyword evidence="4 9" id="KW-0645">Protease</keyword>
<dbReference type="InterPro" id="IPR001478">
    <property type="entry name" value="PDZ"/>
</dbReference>
<comment type="caution">
    <text evidence="13">The sequence shown here is derived from an EMBL/GenBank/DDBJ whole genome shotgun (WGS) entry which is preliminary data.</text>
</comment>
<dbReference type="GO" id="GO:0030288">
    <property type="term" value="C:outer membrane-bounded periplasmic space"/>
    <property type="evidence" value="ECO:0007669"/>
    <property type="project" value="TreeGrafter"/>
</dbReference>
<dbReference type="Gene3D" id="3.90.226.10">
    <property type="entry name" value="2-enoyl-CoA Hydratase, Chain A, domain 1"/>
    <property type="match status" value="1"/>
</dbReference>
<evidence type="ECO:0000256" key="5">
    <source>
        <dbReference type="ARBA" id="ARBA00022692"/>
    </source>
</evidence>
<evidence type="ECO:0000256" key="4">
    <source>
        <dbReference type="ARBA" id="ARBA00022670"/>
    </source>
</evidence>
<dbReference type="FunFam" id="2.30.42.10:FF:000063">
    <property type="entry name" value="Peptidase, S41 family"/>
    <property type="match status" value="1"/>
</dbReference>
<dbReference type="AlphaFoldDB" id="A0A4Y4YRW5"/>
<feature type="region of interest" description="Disordered" evidence="10">
    <location>
        <begin position="1"/>
        <end position="22"/>
    </location>
</feature>
<dbReference type="Proteomes" id="UP000228502">
    <property type="component" value="Unassembled WGS sequence"/>
</dbReference>
<dbReference type="Pfam" id="PF01471">
    <property type="entry name" value="PG_binding_1"/>
    <property type="match status" value="1"/>
</dbReference>
<keyword evidence="8 11" id="KW-1133">Transmembrane helix</keyword>
<dbReference type="Pfam" id="PF17820">
    <property type="entry name" value="PDZ_6"/>
    <property type="match status" value="1"/>
</dbReference>
<dbReference type="FunFam" id="3.30.750.44:FF:000001">
    <property type="entry name" value="S41 family peptidase"/>
    <property type="match status" value="1"/>
</dbReference>
<dbReference type="GO" id="GO:0005886">
    <property type="term" value="C:plasma membrane"/>
    <property type="evidence" value="ECO:0007669"/>
    <property type="project" value="UniProtKB-SubCell"/>
</dbReference>
<dbReference type="SUPFAM" id="SSF47090">
    <property type="entry name" value="PGBD-like"/>
    <property type="match status" value="1"/>
</dbReference>
<keyword evidence="6 9" id="KW-0378">Hydrolase</keyword>
<evidence type="ECO:0000313" key="15">
    <source>
        <dbReference type="Proteomes" id="UP000228502"/>
    </source>
</evidence>
<reference evidence="13" key="2">
    <citation type="submission" date="2020-11" db="EMBL/GenBank/DDBJ databases">
        <title>Molecular epidemiology and genomic profiles of multidrug-resistant bacteria collected from clinical sources in South Africa.</title>
        <authorList>
            <person name="Asante J."/>
            <person name="Amoako D.G."/>
        </authorList>
    </citation>
    <scope>NUCLEOTIDE SEQUENCE</scope>
    <source>
        <strain evidence="13">C68</strain>
    </source>
</reference>
<dbReference type="PANTHER" id="PTHR32060:SF30">
    <property type="entry name" value="CARBOXY-TERMINAL PROCESSING PROTEASE CTPA"/>
    <property type="match status" value="1"/>
</dbReference>
<evidence type="ECO:0000256" key="1">
    <source>
        <dbReference type="ARBA" id="ARBA00004162"/>
    </source>
</evidence>
<dbReference type="SMR" id="A0A4Y4YRW5"/>
<dbReference type="InterPro" id="IPR004447">
    <property type="entry name" value="Peptidase_S41A"/>
</dbReference>
<dbReference type="InterPro" id="IPR002477">
    <property type="entry name" value="Peptidoglycan-bd-like"/>
</dbReference>
<dbReference type="GO" id="GO:0007165">
    <property type="term" value="P:signal transduction"/>
    <property type="evidence" value="ECO:0007669"/>
    <property type="project" value="TreeGrafter"/>
</dbReference>
<evidence type="ECO:0000256" key="10">
    <source>
        <dbReference type="SAM" id="MobiDB-lite"/>
    </source>
</evidence>
<dbReference type="KEGG" id="seps:DP17_79"/>
<dbReference type="InterPro" id="IPR055210">
    <property type="entry name" value="CtpA/B_N"/>
</dbReference>
<dbReference type="InterPro" id="IPR041489">
    <property type="entry name" value="PDZ_6"/>
</dbReference>
<reference evidence="14 15" key="1">
    <citation type="submission" date="2017-10" db="EMBL/GenBank/DDBJ databases">
        <title>genome sequences of Staph epi in chlorhexidine trial.</title>
        <authorList>
            <person name="Greninger A.L."/>
            <person name="Addetia A."/>
            <person name="Qin X."/>
            <person name="Zerr D."/>
        </authorList>
    </citation>
    <scope>NUCLEOTIDE SEQUENCE [LARGE SCALE GENOMIC DNA]</scope>
    <source>
        <strain evidence="14 15">SCH-17</strain>
    </source>
</reference>
<evidence type="ECO:0000256" key="7">
    <source>
        <dbReference type="ARBA" id="ARBA00022825"/>
    </source>
</evidence>
<dbReference type="NCBIfam" id="TIGR00225">
    <property type="entry name" value="prc"/>
    <property type="match status" value="1"/>
</dbReference>
<evidence type="ECO:0000256" key="3">
    <source>
        <dbReference type="ARBA" id="ARBA00022029"/>
    </source>
</evidence>
<dbReference type="Gene3D" id="3.30.750.44">
    <property type="match status" value="1"/>
</dbReference>
<comment type="similarity">
    <text evidence="2 9">Belongs to the peptidase S41A family.</text>
</comment>
<evidence type="ECO:0000313" key="14">
    <source>
        <dbReference type="EMBL" id="PIH11352.1"/>
    </source>
</evidence>
<dbReference type="InterPro" id="IPR036366">
    <property type="entry name" value="PGBDSf"/>
</dbReference>
<feature type="domain" description="PDZ" evidence="12">
    <location>
        <begin position="119"/>
        <end position="187"/>
    </location>
</feature>
<dbReference type="CDD" id="cd07560">
    <property type="entry name" value="Peptidase_S41_CPP"/>
    <property type="match status" value="1"/>
</dbReference>
<evidence type="ECO:0000259" key="12">
    <source>
        <dbReference type="PROSITE" id="PS50106"/>
    </source>
</evidence>
<gene>
    <name evidence="14" type="ORF">CTJ08_00500</name>
    <name evidence="13" type="ORF">I3V53_02250</name>
</gene>
<name>A0A4Y4YRW5_STAEP</name>
<dbReference type="Gene3D" id="2.30.42.10">
    <property type="match status" value="1"/>
</dbReference>
<dbReference type="EMBL" id="PEJG01000001">
    <property type="protein sequence ID" value="PIH11352.1"/>
    <property type="molecule type" value="Genomic_DNA"/>
</dbReference>
<evidence type="ECO:0000256" key="9">
    <source>
        <dbReference type="RuleBase" id="RU004404"/>
    </source>
</evidence>
<dbReference type="GO" id="GO:0008236">
    <property type="term" value="F:serine-type peptidase activity"/>
    <property type="evidence" value="ECO:0007669"/>
    <property type="project" value="UniProtKB-KW"/>
</dbReference>
<dbReference type="SMART" id="SM00245">
    <property type="entry name" value="TSPc"/>
    <property type="match status" value="1"/>
</dbReference>
<keyword evidence="11" id="KW-0472">Membrane</keyword>
<dbReference type="Pfam" id="PF22694">
    <property type="entry name" value="CtpB_N-like"/>
    <property type="match status" value="1"/>
</dbReference>
<dbReference type="PANTHER" id="PTHR32060">
    <property type="entry name" value="TAIL-SPECIFIC PROTEASE"/>
    <property type="match status" value="1"/>
</dbReference>
<evidence type="ECO:0000256" key="8">
    <source>
        <dbReference type="ARBA" id="ARBA00022989"/>
    </source>
</evidence>
<feature type="compositionally biased region" description="Polar residues" evidence="10">
    <location>
        <begin position="8"/>
        <end position="22"/>
    </location>
</feature>
<dbReference type="RefSeq" id="WP_001831212.1">
    <property type="nucleotide sequence ID" value="NZ_AP019721.1"/>
</dbReference>
<dbReference type="InterPro" id="IPR036365">
    <property type="entry name" value="PGBD-like_sf"/>
</dbReference>
<accession>A0A4Y4YRW5</accession>
<dbReference type="GeneID" id="50018764"/>
<feature type="transmembrane region" description="Helical" evidence="11">
    <location>
        <begin position="31"/>
        <end position="56"/>
    </location>
</feature>
<dbReference type="SUPFAM" id="SSF52096">
    <property type="entry name" value="ClpP/crotonase"/>
    <property type="match status" value="1"/>
</dbReference>
<evidence type="ECO:0000256" key="6">
    <source>
        <dbReference type="ARBA" id="ARBA00022801"/>
    </source>
</evidence>
<proteinExistence type="inferred from homology"/>
<dbReference type="PROSITE" id="PS50106">
    <property type="entry name" value="PDZ"/>
    <property type="match status" value="1"/>
</dbReference>
<comment type="subcellular location">
    <subcellularLocation>
        <location evidence="1">Cell membrane</location>
        <topology evidence="1">Single-pass membrane protein</topology>
    </subcellularLocation>
</comment>
<dbReference type="SUPFAM" id="SSF50156">
    <property type="entry name" value="PDZ domain-like"/>
    <property type="match status" value="1"/>
</dbReference>
<dbReference type="Proteomes" id="UP000622362">
    <property type="component" value="Unassembled WGS sequence"/>
</dbReference>
<sequence length="491" mass="55095">MNDHQKNHATSQDDNTKSTPSKNSKHIKIKLWHFILVILGIILLTSIITVVSTILISHQKSGLNKEQRANLKKIEYVYQTLNKDYYKKQSSDKLTQSAIDGMVKELKDPYSEYMTAEETKQFNEGVSGDFVGIGAEMQKKNEQISVTSPMKDSPAEKAGIQPKDIVTQVNHHSVVGKPLDQVVKMVRGKKGTYVTLTIKRGSQEKDIKIKRDTIHVKSVEYEKKGNVGVLTINKFQSNTSGELKSAIIKAHKQGIRHIILDLRNNPGGLLDEAVKMANIFIDKGNTVVQLEKGKDKEELKTSNQALKQAKDMKVSILVNEGSASASEVFTGAMKDYHKAKVYGSKTFGKGIVQTTREFSDGSLIKYTEMKWLTPDGHYIHGKGIRPDVSISTPKYQSLNVIPDNKTYHQGEKDKNVKTMKIGLKALGYPIDNETNIFDEQLESAIKTFQQDNNLKVNGNFDKKTNDKFTEKLVEKANKKDTVLNDLLNKLK</sequence>
<evidence type="ECO:0000313" key="16">
    <source>
        <dbReference type="Proteomes" id="UP000622362"/>
    </source>
</evidence>
<protein>
    <recommendedName>
        <fullName evidence="3">Probable CtpA-like serine protease</fullName>
    </recommendedName>
</protein>
<dbReference type="Gene3D" id="1.10.101.10">
    <property type="entry name" value="PGBD-like superfamily/PGBD"/>
    <property type="match status" value="1"/>
</dbReference>
<evidence type="ECO:0000256" key="11">
    <source>
        <dbReference type="SAM" id="Phobius"/>
    </source>
</evidence>
<dbReference type="InterPro" id="IPR036034">
    <property type="entry name" value="PDZ_sf"/>
</dbReference>
<dbReference type="GO" id="GO:0004175">
    <property type="term" value="F:endopeptidase activity"/>
    <property type="evidence" value="ECO:0007669"/>
    <property type="project" value="TreeGrafter"/>
</dbReference>
<dbReference type="Pfam" id="PF03572">
    <property type="entry name" value="Peptidase_S41"/>
    <property type="match status" value="1"/>
</dbReference>
<dbReference type="InterPro" id="IPR005151">
    <property type="entry name" value="Tail-specific_protease"/>
</dbReference>
<keyword evidence="5 11" id="KW-0812">Transmembrane</keyword>
<dbReference type="EMBL" id="JADPYN010000002">
    <property type="protein sequence ID" value="MBF9302912.1"/>
    <property type="molecule type" value="Genomic_DNA"/>
</dbReference>
<dbReference type="CDD" id="cd06782">
    <property type="entry name" value="cpPDZ_CPP-like"/>
    <property type="match status" value="1"/>
</dbReference>
<organism evidence="13 16">
    <name type="scientific">Staphylococcus epidermidis</name>
    <dbReference type="NCBI Taxonomy" id="1282"/>
    <lineage>
        <taxon>Bacteria</taxon>
        <taxon>Bacillati</taxon>
        <taxon>Bacillota</taxon>
        <taxon>Bacilli</taxon>
        <taxon>Bacillales</taxon>
        <taxon>Staphylococcaceae</taxon>
        <taxon>Staphylococcus</taxon>
    </lineage>
</organism>
<evidence type="ECO:0000256" key="2">
    <source>
        <dbReference type="ARBA" id="ARBA00009179"/>
    </source>
</evidence>